<keyword evidence="5 6" id="KW-0472">Membrane</keyword>
<evidence type="ECO:0000313" key="9">
    <source>
        <dbReference type="Proteomes" id="UP000076420"/>
    </source>
</evidence>
<keyword evidence="4 6" id="KW-1133">Transmembrane helix</keyword>
<comment type="subcellular location">
    <subcellularLocation>
        <location evidence="1">Membrane</location>
        <topology evidence="1">Multi-pass membrane protein</topology>
    </subcellularLocation>
</comment>
<dbReference type="AlphaFoldDB" id="A0A2C9JIT0"/>
<dbReference type="KEGG" id="bgt:106056760"/>
<evidence type="ECO:0000256" key="2">
    <source>
        <dbReference type="ARBA" id="ARBA00022692"/>
    </source>
</evidence>
<evidence type="ECO:0000256" key="4">
    <source>
        <dbReference type="ARBA" id="ARBA00022989"/>
    </source>
</evidence>
<proteinExistence type="predicted"/>
<feature type="transmembrane region" description="Helical" evidence="6">
    <location>
        <begin position="346"/>
        <end position="372"/>
    </location>
</feature>
<feature type="domain" description="GOST seven transmembrane" evidence="7">
    <location>
        <begin position="277"/>
        <end position="520"/>
    </location>
</feature>
<dbReference type="GO" id="GO:0005794">
    <property type="term" value="C:Golgi apparatus"/>
    <property type="evidence" value="ECO:0007669"/>
    <property type="project" value="TreeGrafter"/>
</dbReference>
<dbReference type="PANTHER" id="PTHR21229:SF2">
    <property type="entry name" value="RE59932P"/>
    <property type="match status" value="1"/>
</dbReference>
<dbReference type="InterPro" id="IPR053937">
    <property type="entry name" value="GOST_TM"/>
</dbReference>
<dbReference type="OrthoDB" id="29657at2759"/>
<feature type="transmembrane region" description="Helical" evidence="6">
    <location>
        <begin position="464"/>
        <end position="484"/>
    </location>
</feature>
<feature type="transmembrane region" description="Helical" evidence="6">
    <location>
        <begin position="311"/>
        <end position="334"/>
    </location>
</feature>
<organism evidence="8 9">
    <name type="scientific">Biomphalaria glabrata</name>
    <name type="common">Bloodfluke planorb</name>
    <name type="synonym">Freshwater snail</name>
    <dbReference type="NCBI Taxonomy" id="6526"/>
    <lineage>
        <taxon>Eukaryota</taxon>
        <taxon>Metazoa</taxon>
        <taxon>Spiralia</taxon>
        <taxon>Lophotrochozoa</taxon>
        <taxon>Mollusca</taxon>
        <taxon>Gastropoda</taxon>
        <taxon>Heterobranchia</taxon>
        <taxon>Euthyneura</taxon>
        <taxon>Panpulmonata</taxon>
        <taxon>Hygrophila</taxon>
        <taxon>Lymnaeoidea</taxon>
        <taxon>Planorbidae</taxon>
        <taxon>Biomphalaria</taxon>
    </lineage>
</organism>
<accession>A0A2C9JIT0</accession>
<evidence type="ECO:0000256" key="6">
    <source>
        <dbReference type="SAM" id="Phobius"/>
    </source>
</evidence>
<dbReference type="VEuPathDB" id="VectorBase:BGLB003164"/>
<feature type="transmembrane region" description="Helical" evidence="6">
    <location>
        <begin position="414"/>
        <end position="436"/>
    </location>
</feature>
<sequence>MAENLLVNMIANKKILLAIILLCNFAQGWIHNLKLQTDNRRDILLTHAFGFLKAGTLTVNVTLFSYKGKDPDKVNSYTFGFTLDKSKSPGLGSYVENLQKCALNDSDKFSNIVFFRFDLSNNTIIVERRGQDFKELNIVDEKALLQENLYKQPAEAESKTIAPVNAEAITKAPNTQKAIETTTEVKNSRRRREVETNKKENDDESKAQVIRLPLKSVVGEFNYYQTFFQVNIDKEAEEGLYNFYFHNCMKESSLVNLTIQIIQKNEFGYLSADEMPIPILYFVSCVIFFVLSIVWFVVLRRADGGVYKIHYLMLVVIFFKSISNLFHGVNMHMIEKTGIHLDAWAILWYIVYLMRGAVLFVTVLLIGAGWAFIKHVFTDREKKLFLVVIPLQILMNVAWVIVEESEEGYSSYDTWHKIFMGVDLLCCFAILFPVIWSIRHLQEASKTDGKAAINLNKLKLFRHFYIMVVAYIYFTRIIGYLLVITLPFRYGWMKDLFEEAFLLVFFTLTGYKFRPTSDNPYLQVPLDSDDEEEIELDEVLTKSGSTESVVRVNQGRVESHNNTIISRQIESSHEFD</sequence>
<dbReference type="Proteomes" id="UP000076420">
    <property type="component" value="Unassembled WGS sequence"/>
</dbReference>
<dbReference type="Pfam" id="PF06814">
    <property type="entry name" value="GOST_TM"/>
    <property type="match status" value="1"/>
</dbReference>
<evidence type="ECO:0000313" key="8">
    <source>
        <dbReference type="EnsemblMetazoa" id="BGLB003164-PC"/>
    </source>
</evidence>
<dbReference type="EnsemblMetazoa" id="BGLB003164-RC">
    <property type="protein sequence ID" value="BGLB003164-PC"/>
    <property type="gene ID" value="BGLB003164"/>
</dbReference>
<evidence type="ECO:0000256" key="3">
    <source>
        <dbReference type="ARBA" id="ARBA00022729"/>
    </source>
</evidence>
<dbReference type="GO" id="GO:0016020">
    <property type="term" value="C:membrane"/>
    <property type="evidence" value="ECO:0007669"/>
    <property type="project" value="UniProtKB-SubCell"/>
</dbReference>
<dbReference type="STRING" id="6526.A0A2C9JIT0"/>
<evidence type="ECO:0000256" key="5">
    <source>
        <dbReference type="ARBA" id="ARBA00023136"/>
    </source>
</evidence>
<dbReference type="RefSeq" id="XP_013069059.2">
    <property type="nucleotide sequence ID" value="XM_013213605.2"/>
</dbReference>
<name>A0A2C9JIT0_BIOGL</name>
<evidence type="ECO:0000259" key="7">
    <source>
        <dbReference type="Pfam" id="PF06814"/>
    </source>
</evidence>
<dbReference type="EnsemblMetazoa" id="BGLB003164-RB">
    <property type="protein sequence ID" value="BGLB003164-PB"/>
    <property type="gene ID" value="BGLB003164"/>
</dbReference>
<feature type="transmembrane region" description="Helical" evidence="6">
    <location>
        <begin position="384"/>
        <end position="402"/>
    </location>
</feature>
<dbReference type="PANTHER" id="PTHR21229">
    <property type="entry name" value="LUNG SEVEN TRANSMEMBRANE RECEPTOR"/>
    <property type="match status" value="1"/>
</dbReference>
<keyword evidence="2 6" id="KW-0812">Transmembrane</keyword>
<keyword evidence="3" id="KW-0732">Signal</keyword>
<protein>
    <recommendedName>
        <fullName evidence="7">GOST seven transmembrane domain-containing protein</fullName>
    </recommendedName>
</protein>
<feature type="transmembrane region" description="Helical" evidence="6">
    <location>
        <begin position="279"/>
        <end position="299"/>
    </location>
</feature>
<gene>
    <name evidence="8" type="primary">106056760</name>
</gene>
<evidence type="ECO:0000256" key="1">
    <source>
        <dbReference type="ARBA" id="ARBA00004141"/>
    </source>
</evidence>
<dbReference type="InterPro" id="IPR009637">
    <property type="entry name" value="GPR107/GPR108-like"/>
</dbReference>
<reference evidence="8" key="1">
    <citation type="submission" date="2020-05" db="UniProtKB">
        <authorList>
            <consortium name="EnsemblMetazoa"/>
        </authorList>
    </citation>
    <scope>IDENTIFICATION</scope>
    <source>
        <strain evidence="8">BB02</strain>
    </source>
</reference>
<dbReference type="VEuPathDB" id="VectorBase:BGLAX_030629"/>